<feature type="region of interest" description="Disordered" evidence="1">
    <location>
        <begin position="48"/>
        <end position="146"/>
    </location>
</feature>
<feature type="region of interest" description="Disordered" evidence="1">
    <location>
        <begin position="438"/>
        <end position="626"/>
    </location>
</feature>
<gene>
    <name evidence="3" type="ORF">LC_TR7745_c0_g1_i1_g.27337</name>
</gene>
<feature type="compositionally biased region" description="Polar residues" evidence="1">
    <location>
        <begin position="539"/>
        <end position="552"/>
    </location>
</feature>
<feature type="domain" description="DUF4378" evidence="2">
    <location>
        <begin position="716"/>
        <end position="899"/>
    </location>
</feature>
<feature type="compositionally biased region" description="Low complexity" evidence="1">
    <location>
        <begin position="441"/>
        <end position="452"/>
    </location>
</feature>
<sequence length="922" mass="103449">MSAKLLYNLSDENPNLNKQIGCMNGIFQVFYRQHYPARRVAVAGDELKSLPSGKTSDNVGDTNISTDNKETEKSKKKKAAKEKQRGVSSESSSRLSFSSSPCSSSFSSADISTTTSQFEQPGLIQTNNGENPAREATNGSPRWGGLMMSSDLRELVRSSIHKETRSRDEEETLSQQPKSARANVSLLKESSPSRNSNEWSEGRRVVKLKDSPRFSYDERETRKTGPKLKETPRLSLDSRSNSFRSARSSCSPEPRELVTGHRRTTSSVVAKLMGLEAIPDESVTDQNRDNRFCDSPRPTYRAEADLLQRSRSCGSVKKTMPAKFPMKAAPWSQVDAGKNQFKAADAATTLTVYGEIQKRLSQLEFKKSEKDLRALKQILEAMEKTQHLISKDEDNNTLRSTNFMQRDHQAIPSTSPSSNNIRSSSIVVMKAAVVPVCKETGSSGSPSFSPRRVALPNVNVGNMKHTQKAPPRKQSAMEVIPRPGFYKVQTDSATKNTSTRPLHSGKSQKPSLSPRTPPKKLGFEKQSRPTSPKPEPNRIQRQQLSRQQTESASPRRKQGIKSRGLQQSEDRFSDESSDLRSLRSDSNASLASNLDTEVTSRYKYERNSDFTEQHTPKQRSPEMGMRSLPKPLKVTVEQPSPVSVLDVAFDEDESPSPVRKISVVFKEEDNLSSEESQWMNKHRNLCRSIVWPESDATLNQPDTELNNEGADYKNGDHNYISEILLASGLLRDIDYSMISIQLHQAHLPINPNLFFVLEQSKTSIMTQQDNKLKGRGFGQQKTANLIERSRRKLVFDTINEILAHKFMAEGCTKQPSIISSISPLRTTDKSSRGKELLQTLCSEIDRLQDNSKCILDEDDEDLIWDDLQSQGMNWKEIEGETPGLVLDIERLIFKDLISEVVTSEFAAFPGMLSGQPRQLFHY</sequence>
<dbReference type="EMBL" id="GEVK01001880">
    <property type="protein sequence ID" value="JAU50952.1"/>
    <property type="molecule type" value="Transcribed_RNA"/>
</dbReference>
<name>A0A1J3G876_NOCCA</name>
<evidence type="ECO:0000256" key="1">
    <source>
        <dbReference type="SAM" id="MobiDB-lite"/>
    </source>
</evidence>
<feature type="compositionally biased region" description="Basic and acidic residues" evidence="1">
    <location>
        <begin position="598"/>
        <end position="615"/>
    </location>
</feature>
<feature type="compositionally biased region" description="Low complexity" evidence="1">
    <location>
        <begin position="88"/>
        <end position="116"/>
    </location>
</feature>
<feature type="compositionally biased region" description="Basic and acidic residues" evidence="1">
    <location>
        <begin position="568"/>
        <end position="583"/>
    </location>
</feature>
<feature type="compositionally biased region" description="Low complexity" evidence="1">
    <location>
        <begin position="584"/>
        <end position="595"/>
    </location>
</feature>
<dbReference type="InterPro" id="IPR033334">
    <property type="entry name" value="LNG1/2"/>
</dbReference>
<feature type="compositionally biased region" description="Polar residues" evidence="1">
    <location>
        <begin position="52"/>
        <end position="66"/>
    </location>
</feature>
<accession>A0A1J3G876</accession>
<feature type="compositionally biased region" description="Basic and acidic residues" evidence="1">
    <location>
        <begin position="200"/>
        <end position="232"/>
    </location>
</feature>
<feature type="compositionally biased region" description="Polar residues" evidence="1">
    <location>
        <begin position="117"/>
        <end position="130"/>
    </location>
</feature>
<feature type="compositionally biased region" description="Polar residues" evidence="1">
    <location>
        <begin position="489"/>
        <end position="514"/>
    </location>
</feature>
<proteinExistence type="predicted"/>
<dbReference type="InterPro" id="IPR025486">
    <property type="entry name" value="DUF4378"/>
</dbReference>
<evidence type="ECO:0000313" key="3">
    <source>
        <dbReference type="EMBL" id="JAU50952.1"/>
    </source>
</evidence>
<dbReference type="AlphaFoldDB" id="A0A1J3G876"/>
<dbReference type="Pfam" id="PF14309">
    <property type="entry name" value="DUF4378"/>
    <property type="match status" value="1"/>
</dbReference>
<organism evidence="3">
    <name type="scientific">Noccaea caerulescens</name>
    <name type="common">Alpine penny-cress</name>
    <name type="synonym">Thlaspi caerulescens</name>
    <dbReference type="NCBI Taxonomy" id="107243"/>
    <lineage>
        <taxon>Eukaryota</taxon>
        <taxon>Viridiplantae</taxon>
        <taxon>Streptophyta</taxon>
        <taxon>Embryophyta</taxon>
        <taxon>Tracheophyta</taxon>
        <taxon>Spermatophyta</taxon>
        <taxon>Magnoliopsida</taxon>
        <taxon>eudicotyledons</taxon>
        <taxon>Gunneridae</taxon>
        <taxon>Pentapetalae</taxon>
        <taxon>rosids</taxon>
        <taxon>malvids</taxon>
        <taxon>Brassicales</taxon>
        <taxon>Brassicaceae</taxon>
        <taxon>Coluteocarpeae</taxon>
        <taxon>Noccaea</taxon>
    </lineage>
</organism>
<dbReference type="GO" id="GO:0051513">
    <property type="term" value="P:regulation of monopolar cell growth"/>
    <property type="evidence" value="ECO:0007669"/>
    <property type="project" value="InterPro"/>
</dbReference>
<evidence type="ECO:0000259" key="2">
    <source>
        <dbReference type="Pfam" id="PF14309"/>
    </source>
</evidence>
<dbReference type="PANTHER" id="PTHR31680">
    <property type="entry name" value="LONGIFOLIA PROTEIN"/>
    <property type="match status" value="1"/>
</dbReference>
<feature type="compositionally biased region" description="Polar residues" evidence="1">
    <location>
        <begin position="188"/>
        <end position="199"/>
    </location>
</feature>
<reference evidence="3" key="1">
    <citation type="submission" date="2016-07" db="EMBL/GenBank/DDBJ databases">
        <title>De novo transcriptome assembly of four accessions of the metal hyperaccumulator plant Noccaea caerulescens.</title>
        <authorList>
            <person name="Blande D."/>
            <person name="Halimaa P."/>
            <person name="Tervahauta A.I."/>
            <person name="Aarts M.G."/>
            <person name="Karenlampi S.O."/>
        </authorList>
    </citation>
    <scope>NUCLEOTIDE SEQUENCE</scope>
</reference>
<protein>
    <submittedName>
        <fullName evidence="3">Protein LONGIFOLIA 1</fullName>
    </submittedName>
</protein>
<feature type="compositionally biased region" description="Low complexity" evidence="1">
    <location>
        <begin position="238"/>
        <end position="251"/>
    </location>
</feature>
<dbReference type="PANTHER" id="PTHR31680:SF22">
    <property type="entry name" value="PROTEIN LONGIFOLIA 1"/>
    <property type="match status" value="1"/>
</dbReference>
<feature type="region of interest" description="Disordered" evidence="1">
    <location>
        <begin position="160"/>
        <end position="264"/>
    </location>
</feature>